<dbReference type="EMBL" id="CAJOAZ010000324">
    <property type="protein sequence ID" value="CAF3616006.1"/>
    <property type="molecule type" value="Genomic_DNA"/>
</dbReference>
<dbReference type="InterPro" id="IPR024079">
    <property type="entry name" value="MetalloPept_cat_dom_sf"/>
</dbReference>
<organism evidence="11 13">
    <name type="scientific">Adineta steineri</name>
    <dbReference type="NCBI Taxonomy" id="433720"/>
    <lineage>
        <taxon>Eukaryota</taxon>
        <taxon>Metazoa</taxon>
        <taxon>Spiralia</taxon>
        <taxon>Gnathifera</taxon>
        <taxon>Rotifera</taxon>
        <taxon>Eurotatoria</taxon>
        <taxon>Bdelloidea</taxon>
        <taxon>Adinetida</taxon>
        <taxon>Adinetidae</taxon>
        <taxon>Adineta</taxon>
    </lineage>
</organism>
<evidence type="ECO:0000256" key="6">
    <source>
        <dbReference type="ARBA" id="ARBA00023049"/>
    </source>
</evidence>
<comment type="caution">
    <text evidence="11">The sequence shown here is derived from an EMBL/GenBank/DDBJ whole genome shotgun (WGS) entry which is preliminary data.</text>
</comment>
<proteinExistence type="predicted"/>
<dbReference type="SMART" id="SM00235">
    <property type="entry name" value="ZnMc"/>
    <property type="match status" value="1"/>
</dbReference>
<dbReference type="PROSITE" id="PS51864">
    <property type="entry name" value="ASTACIN"/>
    <property type="match status" value="1"/>
</dbReference>
<dbReference type="Pfam" id="PF01400">
    <property type="entry name" value="Astacin"/>
    <property type="match status" value="1"/>
</dbReference>
<evidence type="ECO:0000256" key="9">
    <source>
        <dbReference type="SAM" id="Phobius"/>
    </source>
</evidence>
<evidence type="ECO:0000256" key="2">
    <source>
        <dbReference type="ARBA" id="ARBA00022670"/>
    </source>
</evidence>
<evidence type="ECO:0000256" key="8">
    <source>
        <dbReference type="RuleBase" id="RU361183"/>
    </source>
</evidence>
<dbReference type="SUPFAM" id="SSF55486">
    <property type="entry name" value="Metalloproteases ('zincins'), catalytic domain"/>
    <property type="match status" value="1"/>
</dbReference>
<dbReference type="PANTHER" id="PTHR10127:SF780">
    <property type="entry name" value="METALLOENDOPEPTIDASE"/>
    <property type="match status" value="1"/>
</dbReference>
<feature type="transmembrane region" description="Helical" evidence="9">
    <location>
        <begin position="25"/>
        <end position="46"/>
    </location>
</feature>
<dbReference type="CDD" id="cd04280">
    <property type="entry name" value="ZnMc_astacin_like"/>
    <property type="match status" value="1"/>
</dbReference>
<keyword evidence="9" id="KW-0472">Membrane</keyword>
<keyword evidence="1" id="KW-0880">Kelch repeat</keyword>
<evidence type="ECO:0000259" key="10">
    <source>
        <dbReference type="PROSITE" id="PS51864"/>
    </source>
</evidence>
<dbReference type="Proteomes" id="UP000663845">
    <property type="component" value="Unassembled WGS sequence"/>
</dbReference>
<dbReference type="PRINTS" id="PR00480">
    <property type="entry name" value="ASTACIN"/>
</dbReference>
<dbReference type="Proteomes" id="UP000663844">
    <property type="component" value="Unassembled WGS sequence"/>
</dbReference>
<dbReference type="InterPro" id="IPR034035">
    <property type="entry name" value="Astacin-like_dom"/>
</dbReference>
<evidence type="ECO:0000256" key="1">
    <source>
        <dbReference type="ARBA" id="ARBA00022441"/>
    </source>
</evidence>
<dbReference type="Gene3D" id="3.40.390.10">
    <property type="entry name" value="Collagenase (Catalytic Domain)"/>
    <property type="match status" value="1"/>
</dbReference>
<dbReference type="PANTHER" id="PTHR10127">
    <property type="entry name" value="DISCOIDIN, CUB, EGF, LAMININ , AND ZINC METALLOPROTEASE DOMAIN CONTAINING"/>
    <property type="match status" value="1"/>
</dbReference>
<dbReference type="EMBL" id="CAJNOG010000062">
    <property type="protein sequence ID" value="CAF0870249.1"/>
    <property type="molecule type" value="Genomic_DNA"/>
</dbReference>
<keyword evidence="9" id="KW-0812">Transmembrane</keyword>
<dbReference type="SUPFAM" id="SSF117281">
    <property type="entry name" value="Kelch motif"/>
    <property type="match status" value="1"/>
</dbReference>
<dbReference type="InterPro" id="IPR006026">
    <property type="entry name" value="Peptidase_Metallo"/>
</dbReference>
<reference evidence="11" key="1">
    <citation type="submission" date="2021-02" db="EMBL/GenBank/DDBJ databases">
        <authorList>
            <person name="Nowell W R."/>
        </authorList>
    </citation>
    <scope>NUCLEOTIDE SEQUENCE</scope>
</reference>
<dbReference type="InterPro" id="IPR015915">
    <property type="entry name" value="Kelch-typ_b-propeller"/>
</dbReference>
<dbReference type="InterPro" id="IPR001506">
    <property type="entry name" value="Peptidase_M12A"/>
</dbReference>
<keyword evidence="5 7" id="KW-0862">Zinc</keyword>
<feature type="binding site" evidence="7">
    <location>
        <position position="182"/>
    </location>
    <ligand>
        <name>Zn(2+)</name>
        <dbReference type="ChEBI" id="CHEBI:29105"/>
        <note>catalytic</note>
    </ligand>
</feature>
<dbReference type="EC" id="3.4.24.-" evidence="8"/>
<comment type="cofactor">
    <cofactor evidence="7 8">
        <name>Zn(2+)</name>
        <dbReference type="ChEBI" id="CHEBI:29105"/>
    </cofactor>
    <text evidence="7 8">Binds 1 zinc ion per subunit.</text>
</comment>
<keyword evidence="4 7" id="KW-0378">Hydrolase</keyword>
<keyword evidence="2 7" id="KW-0645">Protease</keyword>
<feature type="active site" evidence="7">
    <location>
        <position position="179"/>
    </location>
</feature>
<feature type="binding site" evidence="7">
    <location>
        <position position="178"/>
    </location>
    <ligand>
        <name>Zn(2+)</name>
        <dbReference type="ChEBI" id="CHEBI:29105"/>
        <note>catalytic</note>
    </ligand>
</feature>
<sequence length="620" mass="69689">MQLEIEGITIDLNDSSIDMMNVTVFAGWIFAIIIANVCAIPTVEVFNKDPPDNKQNLEQIPDVIEGDIIRLPKSRKARGLARVGNNIRWTDGIVPYEFISGYTVEQQAEIVTRMRKLENLVAINNARCIQFRPRVCGDLYYLKLQNGEGCQSTAGQTGAEGYLMLAYPLCFDDGRIFHEFLHALGIYHEQSRSDRDSYVRVYPENIQTEMNQQFLIRNKTIADTFNSSYDYASVMHYGTYDGSKDHLPTIEPIQSNIKIGQRYTLSNGDIQLIRRYYNCSSNGPTLPPFTVPIEPAFENATTSTYSSELTNQDLMYARNGSSATNFYYEVIRISVTTAGPYIFQCNSNIDTIAYTYKQTFNPLKPAENLITVFDDEDFERWEFRISRTFYAPSIILLVVTTYSPNITGPFLIVASGDAQVIFNRTVGTVSPTTSNSTSAKTTTYSASDLTMTTTNSLFNIGRWSTTGSLSISRISDTSRSTLLSDGRVITTGGIEGDSTVELYNPVTRTWNRGASMNSARIYHTATLLPDGRLFVTGGWDLNTHGETAEIYNPVTNIWTAVSNMTFGRYGHEAVYLPAPINKIFVIGGRGYSFEHFYLQECELYDFDSNKWTTTTSMINK</sequence>
<dbReference type="SMART" id="SM00612">
    <property type="entry name" value="Kelch"/>
    <property type="match status" value="3"/>
</dbReference>
<evidence type="ECO:0000256" key="5">
    <source>
        <dbReference type="ARBA" id="ARBA00022833"/>
    </source>
</evidence>
<keyword evidence="9" id="KW-1133">Transmembrane helix</keyword>
<protein>
    <recommendedName>
        <fullName evidence="8">Metalloendopeptidase</fullName>
        <ecNumber evidence="8">3.4.24.-</ecNumber>
    </recommendedName>
</protein>
<evidence type="ECO:0000313" key="12">
    <source>
        <dbReference type="EMBL" id="CAF3616006.1"/>
    </source>
</evidence>
<name>A0A813XU83_9BILA</name>
<evidence type="ECO:0000313" key="13">
    <source>
        <dbReference type="Proteomes" id="UP000663845"/>
    </source>
</evidence>
<keyword evidence="3 7" id="KW-0479">Metal-binding</keyword>
<evidence type="ECO:0000256" key="3">
    <source>
        <dbReference type="ARBA" id="ARBA00022723"/>
    </source>
</evidence>
<accession>A0A813XU83</accession>
<dbReference type="GO" id="GO:0004222">
    <property type="term" value="F:metalloendopeptidase activity"/>
    <property type="evidence" value="ECO:0007669"/>
    <property type="project" value="UniProtKB-UniRule"/>
</dbReference>
<keyword evidence="6 7" id="KW-0482">Metalloprotease</keyword>
<dbReference type="GO" id="GO:0008270">
    <property type="term" value="F:zinc ion binding"/>
    <property type="evidence" value="ECO:0007669"/>
    <property type="project" value="UniProtKB-UniRule"/>
</dbReference>
<dbReference type="Gene3D" id="2.130.10.80">
    <property type="entry name" value="Galactose oxidase/kelch, beta-propeller"/>
    <property type="match status" value="2"/>
</dbReference>
<feature type="binding site" evidence="7">
    <location>
        <position position="188"/>
    </location>
    <ligand>
        <name>Zn(2+)</name>
        <dbReference type="ChEBI" id="CHEBI:29105"/>
        <note>catalytic</note>
    </ligand>
</feature>
<evidence type="ECO:0000256" key="7">
    <source>
        <dbReference type="PROSITE-ProRule" id="PRU01211"/>
    </source>
</evidence>
<dbReference type="InterPro" id="IPR006652">
    <property type="entry name" value="Kelch_1"/>
</dbReference>
<evidence type="ECO:0000256" key="4">
    <source>
        <dbReference type="ARBA" id="ARBA00022801"/>
    </source>
</evidence>
<gene>
    <name evidence="11" type="ORF">JYZ213_LOCUS8916</name>
    <name evidence="12" type="ORF">OXD698_LOCUS7172</name>
</gene>
<evidence type="ECO:0000313" key="11">
    <source>
        <dbReference type="EMBL" id="CAF0870249.1"/>
    </source>
</evidence>
<dbReference type="AlphaFoldDB" id="A0A813XU83"/>
<dbReference type="Pfam" id="PF01344">
    <property type="entry name" value="Kelch_1"/>
    <property type="match status" value="3"/>
</dbReference>
<dbReference type="GO" id="GO:0006508">
    <property type="term" value="P:proteolysis"/>
    <property type="evidence" value="ECO:0007669"/>
    <property type="project" value="UniProtKB-KW"/>
</dbReference>
<feature type="domain" description="Peptidase M12A" evidence="10">
    <location>
        <begin position="78"/>
        <end position="280"/>
    </location>
</feature>
<dbReference type="InterPro" id="IPR037293">
    <property type="entry name" value="Gal_Oxidase_central_sf"/>
</dbReference>
<comment type="caution">
    <text evidence="7">Lacks conserved residue(s) required for the propagation of feature annotation.</text>
</comment>